<evidence type="ECO:0000256" key="2">
    <source>
        <dbReference type="ARBA" id="ARBA00022553"/>
    </source>
</evidence>
<feature type="domain" description="FMN-binding" evidence="8">
    <location>
        <begin position="97"/>
        <end position="187"/>
    </location>
</feature>
<keyword evidence="4 6" id="KW-0288">FMN</keyword>
<feature type="chain" id="PRO_5046503347" description="Ion-translocating oxidoreductase complex subunit G" evidence="7">
    <location>
        <begin position="24"/>
        <end position="195"/>
    </location>
</feature>
<comment type="cofactor">
    <cofactor evidence="6">
        <name>FMN</name>
        <dbReference type="ChEBI" id="CHEBI:58210"/>
    </cofactor>
</comment>
<evidence type="ECO:0000256" key="7">
    <source>
        <dbReference type="SAM" id="SignalP"/>
    </source>
</evidence>
<dbReference type="EC" id="7.-.-.-" evidence="6"/>
<dbReference type="EMBL" id="JAGGLJ010000002">
    <property type="protein sequence ID" value="MBP2024736.1"/>
    <property type="molecule type" value="Genomic_DNA"/>
</dbReference>
<keyword evidence="7" id="KW-0732">Signal</keyword>
<dbReference type="HAMAP" id="MF_00479">
    <property type="entry name" value="RsxG_RnfG"/>
    <property type="match status" value="1"/>
</dbReference>
<evidence type="ECO:0000313" key="10">
    <source>
        <dbReference type="Proteomes" id="UP001519306"/>
    </source>
</evidence>
<evidence type="ECO:0000256" key="5">
    <source>
        <dbReference type="ARBA" id="ARBA00022982"/>
    </source>
</evidence>
<dbReference type="RefSeq" id="WP_210060045.1">
    <property type="nucleotide sequence ID" value="NZ_JAGGLJ010000002.1"/>
</dbReference>
<keyword evidence="1 6" id="KW-0813">Transport</keyword>
<reference evidence="9 10" key="1">
    <citation type="submission" date="2021-03" db="EMBL/GenBank/DDBJ databases">
        <title>Genomic Encyclopedia of Type Strains, Phase IV (KMG-IV): sequencing the most valuable type-strain genomes for metagenomic binning, comparative biology and taxonomic classification.</title>
        <authorList>
            <person name="Goeker M."/>
        </authorList>
    </citation>
    <scope>NUCLEOTIDE SEQUENCE [LARGE SCALE GENOMIC DNA]</scope>
    <source>
        <strain evidence="9 10">DSM 27563</strain>
    </source>
</reference>
<keyword evidence="5 6" id="KW-0249">Electron transport</keyword>
<feature type="modified residue" description="FMN phosphoryl threonine" evidence="6">
    <location>
        <position position="170"/>
    </location>
</feature>
<accession>A0ABS4KC47</accession>
<gene>
    <name evidence="6" type="primary">rnfG</name>
    <name evidence="9" type="ORF">J2Z71_000252</name>
</gene>
<comment type="similarity">
    <text evidence="6">Belongs to the RnfG family.</text>
</comment>
<keyword evidence="6" id="KW-0812">Transmembrane</keyword>
<keyword evidence="6" id="KW-1003">Cell membrane</keyword>
<comment type="caution">
    <text evidence="9">The sequence shown here is derived from an EMBL/GenBank/DDBJ whole genome shotgun (WGS) entry which is preliminary data.</text>
</comment>
<name>A0ABS4KC47_9FIRM</name>
<evidence type="ECO:0000256" key="6">
    <source>
        <dbReference type="HAMAP-Rule" id="MF_00479"/>
    </source>
</evidence>
<dbReference type="Pfam" id="PF04205">
    <property type="entry name" value="FMN_bind"/>
    <property type="match status" value="1"/>
</dbReference>
<keyword evidence="6" id="KW-0472">Membrane</keyword>
<feature type="signal peptide" evidence="7">
    <location>
        <begin position="1"/>
        <end position="23"/>
    </location>
</feature>
<organism evidence="9 10">
    <name type="scientific">Peptoniphilus stercorisuis</name>
    <dbReference type="NCBI Taxonomy" id="1436965"/>
    <lineage>
        <taxon>Bacteria</taxon>
        <taxon>Bacillati</taxon>
        <taxon>Bacillota</taxon>
        <taxon>Tissierellia</taxon>
        <taxon>Tissierellales</taxon>
        <taxon>Peptoniphilaceae</taxon>
        <taxon>Peptoniphilus</taxon>
    </lineage>
</organism>
<keyword evidence="6" id="KW-1133">Transmembrane helix</keyword>
<keyword evidence="6" id="KW-1278">Translocase</keyword>
<dbReference type="PANTHER" id="PTHR36118:SF1">
    <property type="entry name" value="ION-TRANSLOCATING OXIDOREDUCTASE COMPLEX SUBUNIT G"/>
    <property type="match status" value="1"/>
</dbReference>
<evidence type="ECO:0000313" key="9">
    <source>
        <dbReference type="EMBL" id="MBP2024736.1"/>
    </source>
</evidence>
<dbReference type="InterPro" id="IPR010209">
    <property type="entry name" value="Ion_transpt_RnfG/RsxG"/>
</dbReference>
<comment type="function">
    <text evidence="6">Part of a membrane-bound complex that couples electron transfer with translocation of ions across the membrane.</text>
</comment>
<dbReference type="Proteomes" id="UP001519306">
    <property type="component" value="Unassembled WGS sequence"/>
</dbReference>
<comment type="subcellular location">
    <subcellularLocation>
        <location evidence="6">Cell membrane</location>
        <topology evidence="6">Single-pass membrane protein</topology>
    </subcellularLocation>
</comment>
<evidence type="ECO:0000256" key="4">
    <source>
        <dbReference type="ARBA" id="ARBA00022643"/>
    </source>
</evidence>
<evidence type="ECO:0000256" key="3">
    <source>
        <dbReference type="ARBA" id="ARBA00022630"/>
    </source>
</evidence>
<keyword evidence="3 6" id="KW-0285">Flavoprotein</keyword>
<dbReference type="SMART" id="SM00900">
    <property type="entry name" value="FMN_bind"/>
    <property type="match status" value="1"/>
</dbReference>
<keyword evidence="2 6" id="KW-0597">Phosphoprotein</keyword>
<dbReference type="PANTHER" id="PTHR36118">
    <property type="entry name" value="ION-TRANSLOCATING OXIDOREDUCTASE COMPLEX SUBUNIT G"/>
    <property type="match status" value="1"/>
</dbReference>
<evidence type="ECO:0000256" key="1">
    <source>
        <dbReference type="ARBA" id="ARBA00022448"/>
    </source>
</evidence>
<comment type="subunit">
    <text evidence="6">The complex is composed of six subunits: RnfA, RnfB, RnfC, RnfD, RnfE and RnfG.</text>
</comment>
<protein>
    <recommendedName>
        <fullName evidence="6">Ion-translocating oxidoreductase complex subunit G</fullName>
        <ecNumber evidence="6">7.-.-.-</ecNumber>
    </recommendedName>
    <alternativeName>
        <fullName evidence="6">Rnf electron transport complex subunit G</fullName>
    </alternativeName>
</protein>
<dbReference type="InterPro" id="IPR007329">
    <property type="entry name" value="FMN-bd"/>
</dbReference>
<proteinExistence type="inferred from homology"/>
<evidence type="ECO:0000259" key="8">
    <source>
        <dbReference type="SMART" id="SM00900"/>
    </source>
</evidence>
<keyword evidence="10" id="KW-1185">Reference proteome</keyword>
<sequence length="195" mass="20904">MKEPVKFGLILLIFCAISAGLLAAVNGVTAPVIAQAELEETLESYKVIFGDEADNFEKYDESKIATIQETYPNIEDVFVATKDGETVGYGINVSSNGFGGAMTNALGILLENDTIAGFRNISNSETKGFGTQIEEEDYYSTYVGKSAAGELKIETDPQAEDEVLLMSGATVSSKAVLAGDNIALKAYQEFLKNDK</sequence>